<sequence>MLINVVACFISDNLAFGKQTNQSGVNFDGVSSRAVDGINNTDYYANSCTHTDRELNPWWRVDLGKIEPVSEIYLVNQENQWSYRQNNFEIRVGTVSNNGGITNPRCGNKSYSLPRGKGVSFFCRPVLLGRYVTIRSLRIDLENFTLCEVEVYSERRACQMQAIGVASTDTLPNASFSTSNESSRCEAFRGRLNAYGGWSPSRNDRPDDYLQIDLQYEFLICAVATQGRSTSDDWTTEYKLQLSFDGSTFVTYKENNVNKIFSGNSGRHDIVKHSLRNVRARFIRFQPVKFVGNKALRVEVYGVLISRVPSQPPSGLTVAASSFTSVLAFWRLPPEDSRNGIITGYKLFYRETGGDRSPTVQILIQNAAIRSRYITGLQADTEYDFQVLAFTSVGDGPKSSVKVVRTAVDAVEVGKREGSKSVSIVQIAVPVVLVIVLVPLLLVAILLYRRRRRAEKSGQEIDSNEVHVPLDEFRMDSVESGGITTDLVYQNVSEIPSDGNEFGKTSLPEAKESVYSEADDGKPKPIPVAEFAEYFKNKSANGSVVLEDEFEKLPSIFPFSWDVGKNNKVKNRFGNITTYDHSRVVLEKIEGDLNSDYINASYIPTVDEESMNYIATQGPTSTTISDFWRMIWQKNCSVIVMLTNLVELGKNKCDQYWPDNTTTFGSITVTLLRTQSFADYCIRTLKLVKGKKTREIHQYHFTSWPDRGVPHHSTALLAFRWKVHVQNQATGGPLVVHCSAGVGRTGTYIAIDAMLEGAKKKNTVFIQNYVQVMRKHRPYMVQNDTQYVFIHQAVMEALTCGTTEVTSQNLRIRMNKLARVMSDAKQTGYAEEFKDYSRRKAYILTQAPLNDTVKDFWRMISQYDIGTVVMLNSLKEEKEEALESCAGNSLPTIPQV</sequence>
<evidence type="ECO:0000256" key="6">
    <source>
        <dbReference type="ARBA" id="ARBA00022837"/>
    </source>
</evidence>
<evidence type="ECO:0000256" key="7">
    <source>
        <dbReference type="ARBA" id="ARBA00022912"/>
    </source>
</evidence>
<dbReference type="Pfam" id="PF00102">
    <property type="entry name" value="Y_phosphatase"/>
    <property type="match status" value="2"/>
</dbReference>
<dbReference type="GO" id="GO:0046872">
    <property type="term" value="F:metal ion binding"/>
    <property type="evidence" value="ECO:0007669"/>
    <property type="project" value="UniProtKB-KW"/>
</dbReference>
<gene>
    <name evidence="16" type="ORF">pdam_00021644</name>
</gene>
<dbReference type="FunFam" id="2.60.120.260:FF:000016">
    <property type="entry name" value="Contactin-associated protein-like 4 isoform 1"/>
    <property type="match status" value="1"/>
</dbReference>
<dbReference type="InterPro" id="IPR000387">
    <property type="entry name" value="Tyr_Pase_dom"/>
</dbReference>
<organism evidence="16 17">
    <name type="scientific">Pocillopora damicornis</name>
    <name type="common">Cauliflower coral</name>
    <name type="synonym">Millepora damicornis</name>
    <dbReference type="NCBI Taxonomy" id="46731"/>
    <lineage>
        <taxon>Eukaryota</taxon>
        <taxon>Metazoa</taxon>
        <taxon>Cnidaria</taxon>
        <taxon>Anthozoa</taxon>
        <taxon>Hexacorallia</taxon>
        <taxon>Scleractinia</taxon>
        <taxon>Astrocoeniina</taxon>
        <taxon>Pocilloporidae</taxon>
        <taxon>Pocillopora</taxon>
    </lineage>
</organism>
<dbReference type="SMART" id="SM00404">
    <property type="entry name" value="PTPc_motif"/>
    <property type="match status" value="1"/>
</dbReference>
<dbReference type="Proteomes" id="UP000275408">
    <property type="component" value="Unassembled WGS sequence"/>
</dbReference>
<feature type="domain" description="Tyrosine-protein phosphatase" evidence="13">
    <location>
        <begin position="811"/>
        <end position="885"/>
    </location>
</feature>
<dbReference type="InterPro" id="IPR016130">
    <property type="entry name" value="Tyr_Pase_AS"/>
</dbReference>
<dbReference type="Gene3D" id="3.90.190.10">
    <property type="entry name" value="Protein tyrosine phosphatase superfamily"/>
    <property type="match status" value="2"/>
</dbReference>
<name>A0A3M6URM1_POCDA</name>
<keyword evidence="11" id="KW-1133">Transmembrane helix</keyword>
<accession>A0A3M6URM1</accession>
<keyword evidence="5" id="KW-0378">Hydrolase</keyword>
<dbReference type="InterPro" id="IPR000242">
    <property type="entry name" value="PTP_cat"/>
</dbReference>
<keyword evidence="11" id="KW-0812">Transmembrane</keyword>
<dbReference type="SMART" id="SM00194">
    <property type="entry name" value="PTPc"/>
    <property type="match status" value="1"/>
</dbReference>
<dbReference type="GO" id="GO:0004725">
    <property type="term" value="F:protein tyrosine phosphatase activity"/>
    <property type="evidence" value="ECO:0007669"/>
    <property type="project" value="UniProtKB-EC"/>
</dbReference>
<dbReference type="Pfam" id="PF00754">
    <property type="entry name" value="F5_F8_type_C"/>
    <property type="match status" value="1"/>
</dbReference>
<dbReference type="PANTHER" id="PTHR19134">
    <property type="entry name" value="RECEPTOR-TYPE TYROSINE-PROTEIN PHOSPHATASE"/>
    <property type="match status" value="1"/>
</dbReference>
<reference evidence="16 17" key="1">
    <citation type="journal article" date="2018" name="Sci. Rep.">
        <title>Comparative analysis of the Pocillopora damicornis genome highlights role of immune system in coral evolution.</title>
        <authorList>
            <person name="Cunning R."/>
            <person name="Bay R.A."/>
            <person name="Gillette P."/>
            <person name="Baker A.C."/>
            <person name="Traylor-Knowles N."/>
        </authorList>
    </citation>
    <scope>NUCLEOTIDE SEQUENCE [LARGE SCALE GENOMIC DNA]</scope>
    <source>
        <strain evidence="16">RSMAS</strain>
        <tissue evidence="16">Whole animal</tissue>
    </source>
</reference>
<dbReference type="PRINTS" id="PR00700">
    <property type="entry name" value="PRTYPHPHTASE"/>
</dbReference>
<keyword evidence="8 11" id="KW-0472">Membrane</keyword>
<comment type="subcellular location">
    <subcellularLocation>
        <location evidence="1">Membrane</location>
        <topology evidence="1">Single-pass membrane protein</topology>
    </subcellularLocation>
</comment>
<feature type="domain" description="Tyrosine specific protein phosphatases" evidence="14">
    <location>
        <begin position="731"/>
        <end position="788"/>
    </location>
</feature>
<comment type="caution">
    <text evidence="16">The sequence shown here is derived from an EMBL/GenBank/DDBJ whole genome shotgun (WGS) entry which is preliminary data.</text>
</comment>
<keyword evidence="6" id="KW-0106">Calcium</keyword>
<dbReference type="SMART" id="SM00607">
    <property type="entry name" value="FTP"/>
    <property type="match status" value="1"/>
</dbReference>
<feature type="transmembrane region" description="Helical" evidence="11">
    <location>
        <begin position="427"/>
        <end position="448"/>
    </location>
</feature>
<dbReference type="Pfam" id="PF00041">
    <property type="entry name" value="fn3"/>
    <property type="match status" value="1"/>
</dbReference>
<feature type="domain" description="Fibronectin type-III" evidence="15">
    <location>
        <begin position="312"/>
        <end position="409"/>
    </location>
</feature>
<evidence type="ECO:0000256" key="11">
    <source>
        <dbReference type="SAM" id="Phobius"/>
    </source>
</evidence>
<evidence type="ECO:0000259" key="13">
    <source>
        <dbReference type="PROSITE" id="PS50055"/>
    </source>
</evidence>
<dbReference type="InterPro" id="IPR000421">
    <property type="entry name" value="FA58C"/>
</dbReference>
<dbReference type="SMART" id="SM00060">
    <property type="entry name" value="FN3"/>
    <property type="match status" value="1"/>
</dbReference>
<dbReference type="PROSITE" id="PS01285">
    <property type="entry name" value="FA58C_1"/>
    <property type="match status" value="1"/>
</dbReference>
<dbReference type="InterPro" id="IPR029021">
    <property type="entry name" value="Prot-tyrosine_phosphatase-like"/>
</dbReference>
<keyword evidence="2" id="KW-0479">Metal-binding</keyword>
<keyword evidence="9" id="KW-1015">Disulfide bond</keyword>
<evidence type="ECO:0000259" key="14">
    <source>
        <dbReference type="PROSITE" id="PS50056"/>
    </source>
</evidence>
<dbReference type="InterPro" id="IPR006585">
    <property type="entry name" value="FTP1"/>
</dbReference>
<dbReference type="PANTHER" id="PTHR19134:SF561">
    <property type="entry name" value="PROTEIN TYROSINE PHOSPHATASE 36E, ISOFORM A"/>
    <property type="match status" value="1"/>
</dbReference>
<dbReference type="InterPro" id="IPR013783">
    <property type="entry name" value="Ig-like_fold"/>
</dbReference>
<dbReference type="InterPro" id="IPR003595">
    <property type="entry name" value="Tyr_Pase_cat"/>
</dbReference>
<dbReference type="FunFam" id="3.90.190.10:FF:000062">
    <property type="entry name" value="Receptor-type tyrosine-protein phosphatase kappa"/>
    <property type="match status" value="1"/>
</dbReference>
<protein>
    <submittedName>
        <fullName evidence="16">Uncharacterized protein</fullName>
    </submittedName>
</protein>
<dbReference type="AlphaFoldDB" id="A0A3M6URM1"/>
<dbReference type="InterPro" id="IPR050348">
    <property type="entry name" value="Protein-Tyr_Phosphatase"/>
</dbReference>
<dbReference type="SUPFAM" id="SSF49785">
    <property type="entry name" value="Galactose-binding domain-like"/>
    <property type="match status" value="2"/>
</dbReference>
<proteinExistence type="predicted"/>
<dbReference type="CDD" id="cd00063">
    <property type="entry name" value="FN3"/>
    <property type="match status" value="1"/>
</dbReference>
<evidence type="ECO:0000259" key="12">
    <source>
        <dbReference type="PROSITE" id="PS50022"/>
    </source>
</evidence>
<dbReference type="CDD" id="cd00057">
    <property type="entry name" value="FA58C"/>
    <property type="match status" value="1"/>
</dbReference>
<dbReference type="OrthoDB" id="5965464at2759"/>
<dbReference type="SUPFAM" id="SSF52799">
    <property type="entry name" value="(Phosphotyrosine protein) phosphatases II"/>
    <property type="match status" value="2"/>
</dbReference>
<keyword evidence="17" id="KW-1185">Reference proteome</keyword>
<dbReference type="GO" id="GO:0016020">
    <property type="term" value="C:membrane"/>
    <property type="evidence" value="ECO:0007669"/>
    <property type="project" value="UniProtKB-SubCell"/>
</dbReference>
<keyword evidence="3" id="KW-0732">Signal</keyword>
<evidence type="ECO:0000256" key="4">
    <source>
        <dbReference type="ARBA" id="ARBA00022737"/>
    </source>
</evidence>
<keyword evidence="7" id="KW-0904">Protein phosphatase</keyword>
<feature type="domain" description="Tyrosine-protein phosphatase" evidence="13">
    <location>
        <begin position="546"/>
        <end position="797"/>
    </location>
</feature>
<dbReference type="STRING" id="46731.A0A3M6URM1"/>
<evidence type="ECO:0000256" key="9">
    <source>
        <dbReference type="ARBA" id="ARBA00023157"/>
    </source>
</evidence>
<evidence type="ECO:0000313" key="17">
    <source>
        <dbReference type="Proteomes" id="UP000275408"/>
    </source>
</evidence>
<evidence type="ECO:0000256" key="8">
    <source>
        <dbReference type="ARBA" id="ARBA00023136"/>
    </source>
</evidence>
<evidence type="ECO:0000256" key="5">
    <source>
        <dbReference type="ARBA" id="ARBA00022801"/>
    </source>
</evidence>
<dbReference type="InterPro" id="IPR036116">
    <property type="entry name" value="FN3_sf"/>
</dbReference>
<feature type="domain" description="F5/8 type C" evidence="12">
    <location>
        <begin position="158"/>
        <end position="303"/>
    </location>
</feature>
<dbReference type="PROSITE" id="PS00383">
    <property type="entry name" value="TYR_PHOSPHATASE_1"/>
    <property type="match status" value="1"/>
</dbReference>
<dbReference type="Gene3D" id="2.60.120.260">
    <property type="entry name" value="Galactose-binding domain-like"/>
    <property type="match status" value="2"/>
</dbReference>
<dbReference type="Gene3D" id="2.60.40.10">
    <property type="entry name" value="Immunoglobulins"/>
    <property type="match status" value="1"/>
</dbReference>
<keyword evidence="4" id="KW-0677">Repeat</keyword>
<dbReference type="PROSITE" id="PS50853">
    <property type="entry name" value="FN3"/>
    <property type="match status" value="1"/>
</dbReference>
<dbReference type="SUPFAM" id="SSF49265">
    <property type="entry name" value="Fibronectin type III"/>
    <property type="match status" value="1"/>
</dbReference>
<dbReference type="InterPro" id="IPR008979">
    <property type="entry name" value="Galactose-bd-like_sf"/>
</dbReference>
<dbReference type="PROSITE" id="PS50055">
    <property type="entry name" value="TYR_PHOSPHATASE_PTP"/>
    <property type="match status" value="2"/>
</dbReference>
<dbReference type="EMBL" id="RCHS01000870">
    <property type="protein sequence ID" value="RMX56301.1"/>
    <property type="molecule type" value="Genomic_DNA"/>
</dbReference>
<evidence type="ECO:0000256" key="1">
    <source>
        <dbReference type="ARBA" id="ARBA00004167"/>
    </source>
</evidence>
<dbReference type="SMART" id="SM00231">
    <property type="entry name" value="FA58C"/>
    <property type="match status" value="1"/>
</dbReference>
<dbReference type="FunFam" id="2.60.40.10:FF:000028">
    <property type="entry name" value="Neuronal cell adhesion molecule"/>
    <property type="match status" value="1"/>
</dbReference>
<evidence type="ECO:0000256" key="10">
    <source>
        <dbReference type="ARBA" id="ARBA00051722"/>
    </source>
</evidence>
<dbReference type="PROSITE" id="PS50056">
    <property type="entry name" value="TYR_PHOSPHATASE_2"/>
    <property type="match status" value="1"/>
</dbReference>
<evidence type="ECO:0000259" key="15">
    <source>
        <dbReference type="PROSITE" id="PS50853"/>
    </source>
</evidence>
<comment type="catalytic activity">
    <reaction evidence="10">
        <text>O-phospho-L-tyrosyl-[protein] + H2O = L-tyrosyl-[protein] + phosphate</text>
        <dbReference type="Rhea" id="RHEA:10684"/>
        <dbReference type="Rhea" id="RHEA-COMP:10136"/>
        <dbReference type="Rhea" id="RHEA-COMP:20101"/>
        <dbReference type="ChEBI" id="CHEBI:15377"/>
        <dbReference type="ChEBI" id="CHEBI:43474"/>
        <dbReference type="ChEBI" id="CHEBI:46858"/>
        <dbReference type="ChEBI" id="CHEBI:61978"/>
        <dbReference type="EC" id="3.1.3.48"/>
    </reaction>
</comment>
<evidence type="ECO:0000256" key="3">
    <source>
        <dbReference type="ARBA" id="ARBA00022729"/>
    </source>
</evidence>
<evidence type="ECO:0000256" key="2">
    <source>
        <dbReference type="ARBA" id="ARBA00022723"/>
    </source>
</evidence>
<dbReference type="PROSITE" id="PS50022">
    <property type="entry name" value="FA58C_3"/>
    <property type="match status" value="1"/>
</dbReference>
<dbReference type="Pfam" id="PF22633">
    <property type="entry name" value="F5_F8_type_C_2"/>
    <property type="match status" value="1"/>
</dbReference>
<dbReference type="InterPro" id="IPR003961">
    <property type="entry name" value="FN3_dom"/>
</dbReference>
<evidence type="ECO:0000313" key="16">
    <source>
        <dbReference type="EMBL" id="RMX56301.1"/>
    </source>
</evidence>